<dbReference type="eggNOG" id="COG0715">
    <property type="taxonomic scope" value="Bacteria"/>
</dbReference>
<comment type="subcellular location">
    <subcellularLocation>
        <location evidence="1">Periplasm</location>
    </subcellularLocation>
</comment>
<dbReference type="PROSITE" id="PS51257">
    <property type="entry name" value="PROKAR_LIPOPROTEIN"/>
    <property type="match status" value="1"/>
</dbReference>
<dbReference type="Pfam" id="PF09084">
    <property type="entry name" value="NMT1"/>
    <property type="match status" value="1"/>
</dbReference>
<organism evidence="6 7">
    <name type="scientific">Clostridium pasteurianum BC1</name>
    <dbReference type="NCBI Taxonomy" id="86416"/>
    <lineage>
        <taxon>Bacteria</taxon>
        <taxon>Bacillati</taxon>
        <taxon>Bacillota</taxon>
        <taxon>Clostridia</taxon>
        <taxon>Eubacteriales</taxon>
        <taxon>Clostridiaceae</taxon>
        <taxon>Clostridium</taxon>
    </lineage>
</organism>
<evidence type="ECO:0000256" key="4">
    <source>
        <dbReference type="ARBA" id="ARBA00022729"/>
    </source>
</evidence>
<protein>
    <submittedName>
        <fullName evidence="6">ABC transporter, substrate-binding protein, aliphatic sulfonates family</fullName>
    </submittedName>
</protein>
<proteinExistence type="inferred from homology"/>
<gene>
    <name evidence="6" type="ORF">Clopa_4139</name>
</gene>
<dbReference type="RefSeq" id="WP_015617149.1">
    <property type="nucleotide sequence ID" value="NC_021182.1"/>
</dbReference>
<dbReference type="EMBL" id="CP003261">
    <property type="protein sequence ID" value="AGK98874.1"/>
    <property type="molecule type" value="Genomic_DNA"/>
</dbReference>
<evidence type="ECO:0000256" key="3">
    <source>
        <dbReference type="ARBA" id="ARBA00022448"/>
    </source>
</evidence>
<keyword evidence="4" id="KW-0732">Signal</keyword>
<accession>R4KE88</accession>
<dbReference type="InterPro" id="IPR010067">
    <property type="entry name" value="ABC_SsuA_sub-bd"/>
</dbReference>
<dbReference type="GO" id="GO:0016020">
    <property type="term" value="C:membrane"/>
    <property type="evidence" value="ECO:0007669"/>
    <property type="project" value="InterPro"/>
</dbReference>
<dbReference type="PATRIC" id="fig|86416.3.peg.4141"/>
<dbReference type="STRING" id="86416.Clopa_4139"/>
<dbReference type="CDD" id="cd01008">
    <property type="entry name" value="PBP2_NrtA_SsuA_CpmA_like"/>
    <property type="match status" value="1"/>
</dbReference>
<dbReference type="InterPro" id="IPR001638">
    <property type="entry name" value="Solute-binding_3/MltF_N"/>
</dbReference>
<dbReference type="Gene3D" id="3.40.190.10">
    <property type="entry name" value="Periplasmic binding protein-like II"/>
    <property type="match status" value="2"/>
</dbReference>
<sequence length="333" mass="36205">MEKYSKNFFLGTLVISLITLVGCSGKVNSGNLSASKVKTPIVIKFGYQPGHAQIVVARDKGWLKDEFEKDGITFEFEKFVSGPPLIEAMTGGRLDFGQVGDQPAIQAKANNVDIKAIAVYNSTEKGNALLATSKSGINSLADLKGKKVGVTIGSVGQQLLYIYLKSVGLKITDIQQVNLQPGDIKSSLASNSIDAAVTWEPNITQIVNSGSAKIVTDGTGYKNNVNVIIAKNSFLKEHPDVTVRLLKVLDKSARWIKDNKKEAVDIVSKDTGISPSALEPIFDKNILDINFTDEEVKSVDDTTKFLKENNVIRKDVKVTDLIDRSYLKKAGIK</sequence>
<dbReference type="SUPFAM" id="SSF53850">
    <property type="entry name" value="Periplasmic binding protein-like II"/>
    <property type="match status" value="1"/>
</dbReference>
<dbReference type="InterPro" id="IPR015168">
    <property type="entry name" value="SsuA/THI5"/>
</dbReference>
<evidence type="ECO:0000313" key="7">
    <source>
        <dbReference type="Proteomes" id="UP000013523"/>
    </source>
</evidence>
<evidence type="ECO:0000313" key="6">
    <source>
        <dbReference type="EMBL" id="AGK98874.1"/>
    </source>
</evidence>
<evidence type="ECO:0000256" key="2">
    <source>
        <dbReference type="ARBA" id="ARBA00010742"/>
    </source>
</evidence>
<evidence type="ECO:0000256" key="1">
    <source>
        <dbReference type="ARBA" id="ARBA00004418"/>
    </source>
</evidence>
<dbReference type="NCBIfam" id="TIGR01728">
    <property type="entry name" value="SsuA_fam"/>
    <property type="match status" value="1"/>
</dbReference>
<dbReference type="PANTHER" id="PTHR30024">
    <property type="entry name" value="ALIPHATIC SULFONATES-BINDING PROTEIN-RELATED"/>
    <property type="match status" value="1"/>
</dbReference>
<evidence type="ECO:0000259" key="5">
    <source>
        <dbReference type="SMART" id="SM00062"/>
    </source>
</evidence>
<comment type="similarity">
    <text evidence="2">Belongs to the bacterial solute-binding protein SsuA/TauA family.</text>
</comment>
<name>R4KE88_CLOPA</name>
<dbReference type="SMART" id="SM00062">
    <property type="entry name" value="PBPb"/>
    <property type="match status" value="1"/>
</dbReference>
<reference evidence="6 7" key="1">
    <citation type="submission" date="2012-01" db="EMBL/GenBank/DDBJ databases">
        <title>Complete sequence of chromosome of Clostridium pasteurianum BC1.</title>
        <authorList>
            <consortium name="US DOE Joint Genome Institute"/>
            <person name="Lucas S."/>
            <person name="Han J."/>
            <person name="Lapidus A."/>
            <person name="Cheng J.-F."/>
            <person name="Goodwin L."/>
            <person name="Pitluck S."/>
            <person name="Peters L."/>
            <person name="Mikhailova N."/>
            <person name="Teshima H."/>
            <person name="Detter J.C."/>
            <person name="Han C."/>
            <person name="Tapia R."/>
            <person name="Land M."/>
            <person name="Hauser L."/>
            <person name="Kyrpides N."/>
            <person name="Ivanova N."/>
            <person name="Pagani I."/>
            <person name="Dunn J."/>
            <person name="Taghavi S."/>
            <person name="Francis A."/>
            <person name="van der Lelie D."/>
            <person name="Woyke T."/>
        </authorList>
    </citation>
    <scope>NUCLEOTIDE SEQUENCE [LARGE SCALE GENOMIC DNA]</scope>
    <source>
        <strain evidence="6 7">BC1</strain>
    </source>
</reference>
<feature type="domain" description="Solute-binding protein family 3/N-terminal" evidence="5">
    <location>
        <begin position="42"/>
        <end position="259"/>
    </location>
</feature>
<dbReference type="Proteomes" id="UP000013523">
    <property type="component" value="Chromosome"/>
</dbReference>
<dbReference type="GO" id="GO:0042597">
    <property type="term" value="C:periplasmic space"/>
    <property type="evidence" value="ECO:0007669"/>
    <property type="project" value="UniProtKB-SubCell"/>
</dbReference>
<dbReference type="PANTHER" id="PTHR30024:SF42">
    <property type="entry name" value="ALIPHATIC SULFONATES-BINDING PROTEIN-RELATED"/>
    <property type="match status" value="1"/>
</dbReference>
<dbReference type="KEGG" id="cpas:Clopa_4139"/>
<keyword evidence="3" id="KW-0813">Transport</keyword>
<dbReference type="AlphaFoldDB" id="R4KE88"/>
<dbReference type="GO" id="GO:0042626">
    <property type="term" value="F:ATPase-coupled transmembrane transporter activity"/>
    <property type="evidence" value="ECO:0007669"/>
    <property type="project" value="InterPro"/>
</dbReference>
<dbReference type="OrthoDB" id="286202at2"/>
<dbReference type="HOGENOM" id="CLU_028871_2_2_9"/>
<keyword evidence="7" id="KW-1185">Reference proteome</keyword>